<evidence type="ECO:0000313" key="2">
    <source>
        <dbReference type="Proteomes" id="UP001596472"/>
    </source>
</evidence>
<gene>
    <name evidence="1" type="ORF">ACFQY0_10140</name>
</gene>
<organism evidence="1 2">
    <name type="scientific">Haloferula chungangensis</name>
    <dbReference type="NCBI Taxonomy" id="1048331"/>
    <lineage>
        <taxon>Bacteria</taxon>
        <taxon>Pseudomonadati</taxon>
        <taxon>Verrucomicrobiota</taxon>
        <taxon>Verrucomicrobiia</taxon>
        <taxon>Verrucomicrobiales</taxon>
        <taxon>Verrucomicrobiaceae</taxon>
        <taxon>Haloferula</taxon>
    </lineage>
</organism>
<accession>A0ABW2L8Y0</accession>
<dbReference type="EMBL" id="JBHTBS010000004">
    <property type="protein sequence ID" value="MFC7337536.1"/>
    <property type="molecule type" value="Genomic_DNA"/>
</dbReference>
<comment type="caution">
    <text evidence="1">The sequence shown here is derived from an EMBL/GenBank/DDBJ whole genome shotgun (WGS) entry which is preliminary data.</text>
</comment>
<name>A0ABW2L8Y0_9BACT</name>
<proteinExistence type="predicted"/>
<sequence>MKYLSILALSLAFISCSEEVAVKESEAKSTSPELKAVFVNSIADEASPIHLARTTVQPGDVIVLKGQVMGALEPFVDGRAAFILGDREKLTPCNEHPDDPCETPWDNCCDTKEDFRDGTATIQVVGPDGRILKEGIEGVEGLEKLTKILVKGKVAEQSGPTNLVVNASEIQIVD</sequence>
<keyword evidence="2" id="KW-1185">Reference proteome</keyword>
<evidence type="ECO:0000313" key="1">
    <source>
        <dbReference type="EMBL" id="MFC7337536.1"/>
    </source>
</evidence>
<reference evidence="2" key="1">
    <citation type="journal article" date="2019" name="Int. J. Syst. Evol. Microbiol.">
        <title>The Global Catalogue of Microorganisms (GCM) 10K type strain sequencing project: providing services to taxonomists for standard genome sequencing and annotation.</title>
        <authorList>
            <consortium name="The Broad Institute Genomics Platform"/>
            <consortium name="The Broad Institute Genome Sequencing Center for Infectious Disease"/>
            <person name="Wu L."/>
            <person name="Ma J."/>
        </authorList>
    </citation>
    <scope>NUCLEOTIDE SEQUENCE [LARGE SCALE GENOMIC DNA]</scope>
    <source>
        <strain evidence="2">CGMCC 4.1467</strain>
    </source>
</reference>
<dbReference type="Proteomes" id="UP001596472">
    <property type="component" value="Unassembled WGS sequence"/>
</dbReference>
<evidence type="ECO:0008006" key="3">
    <source>
        <dbReference type="Google" id="ProtNLM"/>
    </source>
</evidence>
<dbReference type="PROSITE" id="PS51257">
    <property type="entry name" value="PROKAR_LIPOPROTEIN"/>
    <property type="match status" value="1"/>
</dbReference>
<protein>
    <recommendedName>
        <fullName evidence="3">DUF5666 domain-containing protein</fullName>
    </recommendedName>
</protein>
<dbReference type="RefSeq" id="WP_379711908.1">
    <property type="nucleotide sequence ID" value="NZ_JBHTBS010000004.1"/>
</dbReference>